<evidence type="ECO:0000313" key="1">
    <source>
        <dbReference type="EMBL" id="TDD00496.1"/>
    </source>
</evidence>
<dbReference type="RefSeq" id="WP_132598376.1">
    <property type="nucleotide sequence ID" value="NZ_SMKO01000092.1"/>
</dbReference>
<dbReference type="AlphaFoldDB" id="A0A4V2Y9M5"/>
<sequence length="68" mass="7316">MAGITGFGVVEDLGDHRPGPATIEPHSHFRIAVACARRAPPGTGCRGRRSHRGMEPGVVVPLFLRRCK</sequence>
<evidence type="ECO:0000313" key="2">
    <source>
        <dbReference type="Proteomes" id="UP000295258"/>
    </source>
</evidence>
<proteinExistence type="predicted"/>
<protein>
    <submittedName>
        <fullName evidence="1">Uncharacterized protein</fullName>
    </submittedName>
</protein>
<reference evidence="1 2" key="1">
    <citation type="submission" date="2019-03" db="EMBL/GenBank/DDBJ databases">
        <title>Draft genome sequences of novel Actinobacteria.</title>
        <authorList>
            <person name="Sahin N."/>
            <person name="Ay H."/>
            <person name="Saygin H."/>
        </authorList>
    </citation>
    <scope>NUCLEOTIDE SEQUENCE [LARGE SCALE GENOMIC DNA]</scope>
    <source>
        <strain evidence="1 2">KC310</strain>
    </source>
</reference>
<accession>A0A4V2Y9M5</accession>
<dbReference type="EMBL" id="SMKO01000092">
    <property type="protein sequence ID" value="TDD00496.1"/>
    <property type="molecule type" value="Genomic_DNA"/>
</dbReference>
<dbReference type="Proteomes" id="UP000295258">
    <property type="component" value="Unassembled WGS sequence"/>
</dbReference>
<gene>
    <name evidence="1" type="ORF">E1292_28450</name>
</gene>
<keyword evidence="2" id="KW-1185">Reference proteome</keyword>
<organism evidence="1 2">
    <name type="scientific">Nonomuraea deserti</name>
    <dbReference type="NCBI Taxonomy" id="1848322"/>
    <lineage>
        <taxon>Bacteria</taxon>
        <taxon>Bacillati</taxon>
        <taxon>Actinomycetota</taxon>
        <taxon>Actinomycetes</taxon>
        <taxon>Streptosporangiales</taxon>
        <taxon>Streptosporangiaceae</taxon>
        <taxon>Nonomuraea</taxon>
    </lineage>
</organism>
<comment type="caution">
    <text evidence="1">The sequence shown here is derived from an EMBL/GenBank/DDBJ whole genome shotgun (WGS) entry which is preliminary data.</text>
</comment>
<name>A0A4V2Y9M5_9ACTN</name>